<dbReference type="GO" id="GO:0016987">
    <property type="term" value="F:sigma factor activity"/>
    <property type="evidence" value="ECO:0007669"/>
    <property type="project" value="UniProtKB-KW"/>
</dbReference>
<dbReference type="InterPro" id="IPR013325">
    <property type="entry name" value="RNA_pol_sigma_r2"/>
</dbReference>
<evidence type="ECO:0000313" key="9">
    <source>
        <dbReference type="EMBL" id="NVO26364.1"/>
    </source>
</evidence>
<dbReference type="PRINTS" id="PR00046">
    <property type="entry name" value="SIGMA70FCT"/>
</dbReference>
<dbReference type="PANTHER" id="PTHR30385">
    <property type="entry name" value="SIGMA FACTOR F FLAGELLAR"/>
    <property type="match status" value="1"/>
</dbReference>
<dbReference type="InterPro" id="IPR014284">
    <property type="entry name" value="RNA_pol_sigma-70_dom"/>
</dbReference>
<dbReference type="InterPro" id="IPR000943">
    <property type="entry name" value="RNA_pol_sigma70"/>
</dbReference>
<protein>
    <submittedName>
        <fullName evidence="8">FliA/WhiG family RNA polymerase sigma factor</fullName>
    </submittedName>
</protein>
<dbReference type="InterPro" id="IPR007624">
    <property type="entry name" value="RNA_pol_sigma70_r3"/>
</dbReference>
<evidence type="ECO:0000313" key="10">
    <source>
        <dbReference type="Proteomes" id="UP000523601"/>
    </source>
</evidence>
<evidence type="ECO:0000313" key="8">
    <source>
        <dbReference type="EMBL" id="NVO22045.1"/>
    </source>
</evidence>
<keyword evidence="3" id="KW-0238">DNA-binding</keyword>
<evidence type="ECO:0000256" key="3">
    <source>
        <dbReference type="ARBA" id="ARBA00023125"/>
    </source>
</evidence>
<keyword evidence="10" id="KW-1185">Reference proteome</keyword>
<dbReference type="Pfam" id="PF04545">
    <property type="entry name" value="Sigma70_r4"/>
    <property type="match status" value="1"/>
</dbReference>
<evidence type="ECO:0000259" key="5">
    <source>
        <dbReference type="Pfam" id="PF04539"/>
    </source>
</evidence>
<feature type="domain" description="RNA polymerase sigma-70 region 3" evidence="5">
    <location>
        <begin position="101"/>
        <end position="149"/>
    </location>
</feature>
<dbReference type="RefSeq" id="WP_176852756.1">
    <property type="nucleotide sequence ID" value="NZ_JABCJD010000001.1"/>
</dbReference>
<feature type="domain" description="RNA polymerase sigma-70 region 4" evidence="7">
    <location>
        <begin position="182"/>
        <end position="230"/>
    </location>
</feature>
<dbReference type="InterPro" id="IPR013324">
    <property type="entry name" value="RNA_pol_sigma_r3/r4-like"/>
</dbReference>
<dbReference type="NCBIfam" id="TIGR02937">
    <property type="entry name" value="sigma70-ECF"/>
    <property type="match status" value="1"/>
</dbReference>
<dbReference type="GO" id="GO:0006352">
    <property type="term" value="P:DNA-templated transcription initiation"/>
    <property type="evidence" value="ECO:0007669"/>
    <property type="project" value="InterPro"/>
</dbReference>
<dbReference type="AlphaFoldDB" id="A0A850Q670"/>
<dbReference type="NCBIfam" id="TIGR02479">
    <property type="entry name" value="FliA_WhiG"/>
    <property type="match status" value="1"/>
</dbReference>
<feature type="domain" description="RNA polymerase sigma-70 region 2" evidence="6">
    <location>
        <begin position="18"/>
        <end position="89"/>
    </location>
</feature>
<dbReference type="Gene3D" id="1.20.140.160">
    <property type="match status" value="1"/>
</dbReference>
<dbReference type="Gene3D" id="1.10.1740.10">
    <property type="match status" value="1"/>
</dbReference>
<evidence type="ECO:0000259" key="6">
    <source>
        <dbReference type="Pfam" id="PF04542"/>
    </source>
</evidence>
<keyword evidence="4" id="KW-0804">Transcription</keyword>
<dbReference type="Proteomes" id="UP000592216">
    <property type="component" value="Unassembled WGS sequence"/>
</dbReference>
<dbReference type="GO" id="GO:0003677">
    <property type="term" value="F:DNA binding"/>
    <property type="evidence" value="ECO:0007669"/>
    <property type="project" value="UniProtKB-KW"/>
</dbReference>
<dbReference type="EMBL" id="JABCJE010000001">
    <property type="protein sequence ID" value="NVO22045.1"/>
    <property type="molecule type" value="Genomic_DNA"/>
</dbReference>
<dbReference type="InterPro" id="IPR012845">
    <property type="entry name" value="RNA_pol_sigma_FliA_WhiG"/>
</dbReference>
<accession>A0A850Q670</accession>
<dbReference type="GO" id="GO:0003899">
    <property type="term" value="F:DNA-directed RNA polymerase activity"/>
    <property type="evidence" value="ECO:0007669"/>
    <property type="project" value="InterPro"/>
</dbReference>
<dbReference type="EMBL" id="JABCJD010000001">
    <property type="protein sequence ID" value="NVO26364.1"/>
    <property type="molecule type" value="Genomic_DNA"/>
</dbReference>
<keyword evidence="1" id="KW-0805">Transcription regulation</keyword>
<gene>
    <name evidence="9" type="ORF">HJ526_02935</name>
    <name evidence="8" type="ORF">HJ536_01635</name>
</gene>
<keyword evidence="2" id="KW-0731">Sigma factor</keyword>
<evidence type="ECO:0000256" key="1">
    <source>
        <dbReference type="ARBA" id="ARBA00023015"/>
    </source>
</evidence>
<dbReference type="Pfam" id="PF04542">
    <property type="entry name" value="Sigma70_r2"/>
    <property type="match status" value="1"/>
</dbReference>
<dbReference type="SUPFAM" id="SSF88946">
    <property type="entry name" value="Sigma2 domain of RNA polymerase sigma factors"/>
    <property type="match status" value="1"/>
</dbReference>
<dbReference type="InterPro" id="IPR007627">
    <property type="entry name" value="RNA_pol_sigma70_r2"/>
</dbReference>
<organism evidence="8 11">
    <name type="scientific">Donghicola mangrovi</name>
    <dbReference type="NCBI Taxonomy" id="2729614"/>
    <lineage>
        <taxon>Bacteria</taxon>
        <taxon>Pseudomonadati</taxon>
        <taxon>Pseudomonadota</taxon>
        <taxon>Alphaproteobacteria</taxon>
        <taxon>Rhodobacterales</taxon>
        <taxon>Roseobacteraceae</taxon>
        <taxon>Donghicola</taxon>
    </lineage>
</organism>
<comment type="caution">
    <text evidence="8">The sequence shown here is derived from an EMBL/GenBank/DDBJ whole genome shotgun (WGS) entry which is preliminary data.</text>
</comment>
<evidence type="ECO:0000256" key="4">
    <source>
        <dbReference type="ARBA" id="ARBA00023163"/>
    </source>
</evidence>
<dbReference type="CDD" id="cd06171">
    <property type="entry name" value="Sigma70_r4"/>
    <property type="match status" value="1"/>
</dbReference>
<dbReference type="SUPFAM" id="SSF88659">
    <property type="entry name" value="Sigma3 and sigma4 domains of RNA polymerase sigma factors"/>
    <property type="match status" value="2"/>
</dbReference>
<reference evidence="10 11" key="1">
    <citation type="submission" date="2020-04" db="EMBL/GenBank/DDBJ databases">
        <title>Donghicola sp., a member of the Rhodobacteraceae family isolated from mangrove forest in Thailand.</title>
        <authorList>
            <person name="Charoenyingcharoen P."/>
            <person name="Yukphan P."/>
        </authorList>
    </citation>
    <scope>NUCLEOTIDE SEQUENCE [LARGE SCALE GENOMIC DNA]</scope>
    <source>
        <strain evidence="8 11">B5-SW-15</strain>
        <strain evidence="9 10">C2-DW-16</strain>
    </source>
</reference>
<dbReference type="Proteomes" id="UP000523601">
    <property type="component" value="Unassembled WGS sequence"/>
</dbReference>
<evidence type="ECO:0000259" key="7">
    <source>
        <dbReference type="Pfam" id="PF04545"/>
    </source>
</evidence>
<proteinExistence type="predicted"/>
<dbReference type="NCBIfam" id="NF005413">
    <property type="entry name" value="PRK06986.1"/>
    <property type="match status" value="1"/>
</dbReference>
<evidence type="ECO:0000256" key="2">
    <source>
        <dbReference type="ARBA" id="ARBA00023082"/>
    </source>
</evidence>
<sequence>MIAPKSYAEQAAPRPEKLVEDHMHLVKRLAWHFLGRVGRFVELDDLMQAGYLGLVDASQRYSVREGVSFSAYAAIRIRGSIVDLLRRNSNLCRKTIAMQQEVKKAIAALESELGRSPEAEEIAKKLEIPIEEYEDWQARFQANRVQSLDEVYSDQSMLFEDRQQNSEDLTHQSQLKQLLRKALEKLPEREALLLHLYYVEELNVYEVAAILGVTTGRVSQIKKAAIMRLRSLIGEVN</sequence>
<dbReference type="InterPro" id="IPR007630">
    <property type="entry name" value="RNA_pol_sigma70_r4"/>
</dbReference>
<evidence type="ECO:0000313" key="11">
    <source>
        <dbReference type="Proteomes" id="UP000592216"/>
    </source>
</evidence>
<name>A0A850Q670_9RHOB</name>
<dbReference type="Pfam" id="PF04539">
    <property type="entry name" value="Sigma70_r3"/>
    <property type="match status" value="1"/>
</dbReference>